<feature type="signal peptide" evidence="2">
    <location>
        <begin position="1"/>
        <end position="19"/>
    </location>
</feature>
<feature type="chain" id="PRO_5045171923" description="Lipoprotein" evidence="2">
    <location>
        <begin position="20"/>
        <end position="50"/>
    </location>
</feature>
<keyword evidence="4" id="KW-1185">Reference proteome</keyword>
<gene>
    <name evidence="3" type="ORF">P2G67_01350</name>
</gene>
<evidence type="ECO:0000313" key="3">
    <source>
        <dbReference type="EMBL" id="MDF2094618.1"/>
    </source>
</evidence>
<reference evidence="3 4" key="1">
    <citation type="submission" date="2023-03" db="EMBL/GenBank/DDBJ databases">
        <title>Fodinicurvata sp. CAU 1616 isolated from sea sendiment.</title>
        <authorList>
            <person name="Kim W."/>
        </authorList>
    </citation>
    <scope>NUCLEOTIDE SEQUENCE [LARGE SCALE GENOMIC DNA]</scope>
    <source>
        <strain evidence="3 4">CAU 1616</strain>
    </source>
</reference>
<evidence type="ECO:0000313" key="4">
    <source>
        <dbReference type="Proteomes" id="UP001215503"/>
    </source>
</evidence>
<evidence type="ECO:0000256" key="2">
    <source>
        <dbReference type="SAM" id="SignalP"/>
    </source>
</evidence>
<dbReference type="RefSeq" id="WP_275819250.1">
    <property type="nucleotide sequence ID" value="NZ_JARHUD010000001.1"/>
</dbReference>
<protein>
    <recommendedName>
        <fullName evidence="5">Lipoprotein</fullName>
    </recommendedName>
</protein>
<proteinExistence type="predicted"/>
<comment type="caution">
    <text evidence="3">The sequence shown here is derived from an EMBL/GenBank/DDBJ whole genome shotgun (WGS) entry which is preliminary data.</text>
</comment>
<accession>A0ABT5YI56</accession>
<organism evidence="3 4">
    <name type="scientific">Aquibaculum arenosum</name>
    <dbReference type="NCBI Taxonomy" id="3032591"/>
    <lineage>
        <taxon>Bacteria</taxon>
        <taxon>Pseudomonadati</taxon>
        <taxon>Pseudomonadota</taxon>
        <taxon>Alphaproteobacteria</taxon>
        <taxon>Rhodospirillales</taxon>
        <taxon>Rhodovibrionaceae</taxon>
        <taxon>Aquibaculum</taxon>
    </lineage>
</organism>
<evidence type="ECO:0008006" key="5">
    <source>
        <dbReference type="Google" id="ProtNLM"/>
    </source>
</evidence>
<dbReference type="Proteomes" id="UP001215503">
    <property type="component" value="Unassembled WGS sequence"/>
</dbReference>
<dbReference type="EMBL" id="JARHUD010000001">
    <property type="protein sequence ID" value="MDF2094618.1"/>
    <property type="molecule type" value="Genomic_DNA"/>
</dbReference>
<name>A0ABT5YI56_9PROT</name>
<dbReference type="PROSITE" id="PS51257">
    <property type="entry name" value="PROKAR_LIPOPROTEIN"/>
    <property type="match status" value="1"/>
</dbReference>
<evidence type="ECO:0000256" key="1">
    <source>
        <dbReference type="SAM" id="MobiDB-lite"/>
    </source>
</evidence>
<keyword evidence="2" id="KW-0732">Signal</keyword>
<sequence>MTRIWMIALTFFGAMFLAACEPADDVDNQPPAMQEPGDTGGGMSSPTAPE</sequence>
<feature type="region of interest" description="Disordered" evidence="1">
    <location>
        <begin position="23"/>
        <end position="50"/>
    </location>
</feature>